<dbReference type="InterPro" id="IPR000639">
    <property type="entry name" value="Epox_hydrolase-like"/>
</dbReference>
<dbReference type="PANTHER" id="PTHR46118">
    <property type="entry name" value="PROTEIN ABHD11"/>
    <property type="match status" value="1"/>
</dbReference>
<dbReference type="PRINTS" id="PR00111">
    <property type="entry name" value="ABHYDROLASE"/>
</dbReference>
<evidence type="ECO:0000313" key="4">
    <source>
        <dbReference type="EMBL" id="RDI40703.1"/>
    </source>
</evidence>
<dbReference type="Pfam" id="PF00561">
    <property type="entry name" value="Abhydrolase_1"/>
    <property type="match status" value="1"/>
</dbReference>
<comment type="caution">
    <text evidence="4">The sequence shown here is derived from an EMBL/GenBank/DDBJ whole genome shotgun (WGS) entry which is preliminary data.</text>
</comment>
<evidence type="ECO:0000313" key="5">
    <source>
        <dbReference type="Proteomes" id="UP000254958"/>
    </source>
</evidence>
<keyword evidence="5" id="KW-1185">Reference proteome</keyword>
<protein>
    <submittedName>
        <fullName evidence="3">Alpha/beta fold hydrolase</fullName>
    </submittedName>
    <submittedName>
        <fullName evidence="4">Pimeloyl-ACP methyl ester carboxylesterase</fullName>
    </submittedName>
</protein>
<evidence type="ECO:0000256" key="1">
    <source>
        <dbReference type="ARBA" id="ARBA00022801"/>
    </source>
</evidence>
<reference evidence="4 5" key="1">
    <citation type="submission" date="2018-07" db="EMBL/GenBank/DDBJ databases">
        <title>Genomic Encyclopedia of Type Strains, Phase IV (KMG-IV): sequencing the most valuable type-strain genomes for metagenomic binning, comparative biology and taxonomic classification.</title>
        <authorList>
            <person name="Goeker M."/>
        </authorList>
    </citation>
    <scope>NUCLEOTIDE SEQUENCE [LARGE SCALE GENOMIC DNA]</scope>
    <source>
        <strain evidence="4 5">DSM 5603</strain>
    </source>
</reference>
<dbReference type="Proteomes" id="UP000562982">
    <property type="component" value="Unassembled WGS sequence"/>
</dbReference>
<evidence type="ECO:0000259" key="2">
    <source>
        <dbReference type="Pfam" id="PF00561"/>
    </source>
</evidence>
<name>A0A370GFE3_GLULI</name>
<dbReference type="GO" id="GO:0052689">
    <property type="term" value="F:carboxylic ester hydrolase activity"/>
    <property type="evidence" value="ECO:0007669"/>
    <property type="project" value="TreeGrafter"/>
</dbReference>
<dbReference type="Gene3D" id="3.40.50.1820">
    <property type="entry name" value="alpha/beta hydrolase"/>
    <property type="match status" value="1"/>
</dbReference>
<evidence type="ECO:0000313" key="6">
    <source>
        <dbReference type="Proteomes" id="UP000562982"/>
    </source>
</evidence>
<sequence>MLLNVIERGPDDRSDAHSARPPIVLLHGLFGRARNLGFFQRRLARTRRTLAIDLRNHGDSPHGPMDYNTMAGDLLDTLARHAALPATLVGHSMGGKVAMTLALTRPGMVHSLVVADIPPARTGHGQFSLGEQMLRVRFPHYLNRAEADALLLPEIPNADVRALMLQNIRLGENPGWVIGLKEIVDSMTNIESWPYIPEGYTYPGPTLFLAGGNSPYIRREHYTVMRRLFPNYHLELIEHAGHWLHVENPTRFAALVEDFTNRY</sequence>
<dbReference type="OrthoDB" id="9808398at2"/>
<gene>
    <name evidence="4" type="ORF">C7453_101501</name>
    <name evidence="3" type="ORF">HLH32_02485</name>
</gene>
<dbReference type="RefSeq" id="WP_114725656.1">
    <property type="nucleotide sequence ID" value="NZ_BJMI01000010.1"/>
</dbReference>
<dbReference type="AlphaFoldDB" id="A0A370GFE3"/>
<dbReference type="InterPro" id="IPR029058">
    <property type="entry name" value="AB_hydrolase_fold"/>
</dbReference>
<proteinExistence type="predicted"/>
<keyword evidence="1 3" id="KW-0378">Hydrolase</keyword>
<organism evidence="4 5">
    <name type="scientific">Gluconacetobacter liquefaciens</name>
    <name type="common">Acetobacter liquefaciens</name>
    <dbReference type="NCBI Taxonomy" id="89584"/>
    <lineage>
        <taxon>Bacteria</taxon>
        <taxon>Pseudomonadati</taxon>
        <taxon>Pseudomonadota</taxon>
        <taxon>Alphaproteobacteria</taxon>
        <taxon>Acetobacterales</taxon>
        <taxon>Acetobacteraceae</taxon>
        <taxon>Gluconacetobacter</taxon>
    </lineage>
</organism>
<reference evidence="3 6" key="2">
    <citation type="submission" date="2020-04" db="EMBL/GenBank/DDBJ databases">
        <title>Description of novel Gluconacetobacter.</title>
        <authorList>
            <person name="Sombolestani A."/>
        </authorList>
    </citation>
    <scope>NUCLEOTIDE SEQUENCE [LARGE SCALE GENOMIC DNA]</scope>
    <source>
        <strain evidence="3 6">LMG 1382</strain>
    </source>
</reference>
<feature type="domain" description="AB hydrolase-1" evidence="2">
    <location>
        <begin position="21"/>
        <end position="249"/>
    </location>
</feature>
<dbReference type="PRINTS" id="PR00412">
    <property type="entry name" value="EPOXHYDRLASE"/>
</dbReference>
<dbReference type="EMBL" id="JABEQI010000001">
    <property type="protein sequence ID" value="MBB2185269.1"/>
    <property type="molecule type" value="Genomic_DNA"/>
</dbReference>
<dbReference type="EMBL" id="QQAW01000001">
    <property type="protein sequence ID" value="RDI40703.1"/>
    <property type="molecule type" value="Genomic_DNA"/>
</dbReference>
<dbReference type="PANTHER" id="PTHR46118:SF4">
    <property type="entry name" value="PROTEIN ABHD11"/>
    <property type="match status" value="1"/>
</dbReference>
<dbReference type="SUPFAM" id="SSF53474">
    <property type="entry name" value="alpha/beta-Hydrolases"/>
    <property type="match status" value="1"/>
</dbReference>
<accession>A0A370GFE3</accession>
<evidence type="ECO:0000313" key="3">
    <source>
        <dbReference type="EMBL" id="MBB2185269.1"/>
    </source>
</evidence>
<dbReference type="Proteomes" id="UP000254958">
    <property type="component" value="Unassembled WGS sequence"/>
</dbReference>
<dbReference type="InterPro" id="IPR000073">
    <property type="entry name" value="AB_hydrolase_1"/>
</dbReference>